<name>A0AAJ1YCN3_SERFO</name>
<organism evidence="1 2">
    <name type="scientific">Serratia fonticola</name>
    <dbReference type="NCBI Taxonomy" id="47917"/>
    <lineage>
        <taxon>Bacteria</taxon>
        <taxon>Pseudomonadati</taxon>
        <taxon>Pseudomonadota</taxon>
        <taxon>Gammaproteobacteria</taxon>
        <taxon>Enterobacterales</taxon>
        <taxon>Yersiniaceae</taxon>
        <taxon>Serratia</taxon>
    </lineage>
</organism>
<accession>A0AAJ1YCN3</accession>
<protein>
    <submittedName>
        <fullName evidence="1">Uncharacterized protein</fullName>
    </submittedName>
</protein>
<dbReference type="Proteomes" id="UP001224622">
    <property type="component" value="Unassembled WGS sequence"/>
</dbReference>
<dbReference type="AlphaFoldDB" id="A0AAJ1YCN3"/>
<dbReference type="RefSeq" id="WP_309047719.1">
    <property type="nucleotide sequence ID" value="NZ_JAVIGA010000014.1"/>
</dbReference>
<proteinExistence type="predicted"/>
<comment type="caution">
    <text evidence="1">The sequence shown here is derived from an EMBL/GenBank/DDBJ whole genome shotgun (WGS) entry which is preliminary data.</text>
</comment>
<dbReference type="EMBL" id="JAVIGA010000014">
    <property type="protein sequence ID" value="MDQ9127648.1"/>
    <property type="molecule type" value="Genomic_DNA"/>
</dbReference>
<sequence length="58" mass="6301">MHNKTKIAMPDTLAKIVALAGAAQFLTDGAEQRQLANELVSMIEDIARNALDLEVNHV</sequence>
<reference evidence="1" key="1">
    <citation type="submission" date="2023-08" db="EMBL/GenBank/DDBJ databases">
        <title>The Comparative Genomic Analysis of Yersiniaceae from Polar Regions.</title>
        <authorList>
            <person name="Goncharov A."/>
            <person name="Aslanov B."/>
            <person name="Kolodzhieva V."/>
            <person name="Azarov D."/>
            <person name="Mochov A."/>
            <person name="Lebedeva E."/>
        </authorList>
    </citation>
    <scope>NUCLEOTIDE SEQUENCE</scope>
    <source>
        <strain evidence="1">Vf</strain>
    </source>
</reference>
<evidence type="ECO:0000313" key="1">
    <source>
        <dbReference type="EMBL" id="MDQ9127648.1"/>
    </source>
</evidence>
<evidence type="ECO:0000313" key="2">
    <source>
        <dbReference type="Proteomes" id="UP001224622"/>
    </source>
</evidence>
<gene>
    <name evidence="1" type="ORF">RDT67_14540</name>
</gene>